<dbReference type="Proteomes" id="UP001187682">
    <property type="component" value="Unassembled WGS sequence"/>
</dbReference>
<dbReference type="AlphaFoldDB" id="A0AAE8SR24"/>
<accession>A0AAE8SR24</accession>
<sequence length="453" mass="50239">MNSFARIPPIVKRVVAPALFLIVLLYYLTHAGKVYTDHVVTKLRDKKTVFLEQFLEDDIGPPINGAGIEKLCEGKGKDNRLVFSCDTAKGGVAQARQYQLQCLRLGIESGASKIILPHIVKRNDGDFRLRRRATAPSDGVPLDYMFDAGHIHEILAAHCPRVEVHSTIADFHDVPTMLTPLDMEVSDVYKGDDLTANSVIAHPEDFKFAVWKHIDRKSPQEGRHYPLRLRLKFPTPLFPVYNDSAQTARELGSVIRVRPDARRLAGSALFALSQRFGIAIDPRSSLAPSEDSFIGVHLRIEKDSKKEFPDYVVQAAAAFDFITATSVKTVFLATGGSAADVERFTARARDFGVTVVTKESLLEGEELAQLRGMTYDQQALVDYEVMKRAGKVVGRSQSKFSWDLAIARAAAYGDVPVVDAPEPEGSVTWEDRFTTLFGDMRPSRGGVLHSTWP</sequence>
<comment type="caution">
    <text evidence="1">The sequence shown here is derived from an EMBL/GenBank/DDBJ whole genome shotgun (WGS) entry which is preliminary data.</text>
</comment>
<reference evidence="1" key="1">
    <citation type="submission" date="2018-03" db="EMBL/GenBank/DDBJ databases">
        <authorList>
            <person name="Guldener U."/>
        </authorList>
    </citation>
    <scope>NUCLEOTIDE SEQUENCE</scope>
</reference>
<protein>
    <recommendedName>
        <fullName evidence="3">O-fucosyltransferase family protein</fullName>
    </recommendedName>
</protein>
<dbReference type="Gene3D" id="3.40.50.11350">
    <property type="match status" value="1"/>
</dbReference>
<proteinExistence type="predicted"/>
<evidence type="ECO:0000313" key="1">
    <source>
        <dbReference type="EMBL" id="SPN96782.1"/>
    </source>
</evidence>
<dbReference type="CDD" id="cd11296">
    <property type="entry name" value="O-FucT_like"/>
    <property type="match status" value="1"/>
</dbReference>
<name>A0AAE8SR24_9PEZI</name>
<organism evidence="1 2">
    <name type="scientific">Cephalotrichum gorgonifer</name>
    <dbReference type="NCBI Taxonomy" id="2041049"/>
    <lineage>
        <taxon>Eukaryota</taxon>
        <taxon>Fungi</taxon>
        <taxon>Dikarya</taxon>
        <taxon>Ascomycota</taxon>
        <taxon>Pezizomycotina</taxon>
        <taxon>Sordariomycetes</taxon>
        <taxon>Hypocreomycetidae</taxon>
        <taxon>Microascales</taxon>
        <taxon>Microascaceae</taxon>
        <taxon>Cephalotrichum</taxon>
    </lineage>
</organism>
<gene>
    <name evidence="1" type="ORF">DNG_00302</name>
</gene>
<dbReference type="EMBL" id="ONZQ02000001">
    <property type="protein sequence ID" value="SPN96782.1"/>
    <property type="molecule type" value="Genomic_DNA"/>
</dbReference>
<keyword evidence="2" id="KW-1185">Reference proteome</keyword>
<evidence type="ECO:0008006" key="3">
    <source>
        <dbReference type="Google" id="ProtNLM"/>
    </source>
</evidence>
<evidence type="ECO:0000313" key="2">
    <source>
        <dbReference type="Proteomes" id="UP001187682"/>
    </source>
</evidence>